<dbReference type="PANTHER" id="PTHR32294">
    <property type="entry name" value="DNA POLYMERASE III SUBUNIT ALPHA"/>
    <property type="match status" value="1"/>
</dbReference>
<keyword evidence="3 9" id="KW-0808">Transferase</keyword>
<evidence type="ECO:0000256" key="5">
    <source>
        <dbReference type="ARBA" id="ARBA00022705"/>
    </source>
</evidence>
<dbReference type="InterPro" id="IPR004013">
    <property type="entry name" value="PHP_dom"/>
</dbReference>
<dbReference type="GO" id="GO:0006260">
    <property type="term" value="P:DNA replication"/>
    <property type="evidence" value="ECO:0007669"/>
    <property type="project" value="UniProtKB-KW"/>
</dbReference>
<gene>
    <name evidence="9" type="primary">dnaE</name>
    <name evidence="9" type="ORF">NMK71_07300</name>
</gene>
<dbReference type="Proteomes" id="UP001152599">
    <property type="component" value="Unassembled WGS sequence"/>
</dbReference>
<dbReference type="GO" id="GO:0008408">
    <property type="term" value="F:3'-5' exonuclease activity"/>
    <property type="evidence" value="ECO:0007669"/>
    <property type="project" value="InterPro"/>
</dbReference>
<evidence type="ECO:0000256" key="2">
    <source>
        <dbReference type="ARBA" id="ARBA00019114"/>
    </source>
</evidence>
<evidence type="ECO:0000259" key="8">
    <source>
        <dbReference type="SMART" id="SM00481"/>
    </source>
</evidence>
<dbReference type="Gene3D" id="1.10.150.870">
    <property type="match status" value="1"/>
</dbReference>
<comment type="caution">
    <text evidence="9">The sequence shown here is derived from an EMBL/GenBank/DDBJ whole genome shotgun (WGS) entry which is preliminary data.</text>
</comment>
<feature type="domain" description="Polymerase/histidinol phosphatase N-terminal" evidence="8">
    <location>
        <begin position="1"/>
        <end position="68"/>
    </location>
</feature>
<keyword evidence="5" id="KW-0235">DNA replication</keyword>
<keyword evidence="10" id="KW-1185">Reference proteome</keyword>
<evidence type="ECO:0000256" key="1">
    <source>
        <dbReference type="ARBA" id="ARBA00012417"/>
    </source>
</evidence>
<keyword evidence="6" id="KW-0239">DNA-directed DNA polymerase</keyword>
<organism evidence="9 10">
    <name type="scientific">Profundicola chukchiensis</name>
    <dbReference type="NCBI Taxonomy" id="2961959"/>
    <lineage>
        <taxon>Bacteria</taxon>
        <taxon>Pseudomonadati</taxon>
        <taxon>Bacteroidota</taxon>
        <taxon>Flavobacteriia</taxon>
        <taxon>Flavobacteriales</taxon>
        <taxon>Weeksellaceae</taxon>
        <taxon>Profundicola</taxon>
    </lineage>
</organism>
<evidence type="ECO:0000256" key="3">
    <source>
        <dbReference type="ARBA" id="ARBA00022679"/>
    </source>
</evidence>
<accession>A0A9X4RXE0</accession>
<name>A0A9X4RXE0_9FLAO</name>
<evidence type="ECO:0000313" key="9">
    <source>
        <dbReference type="EMBL" id="MDG4946214.1"/>
    </source>
</evidence>
<dbReference type="SUPFAM" id="SSF89550">
    <property type="entry name" value="PHP domain-like"/>
    <property type="match status" value="1"/>
</dbReference>
<evidence type="ECO:0000313" key="10">
    <source>
        <dbReference type="Proteomes" id="UP001152599"/>
    </source>
</evidence>
<dbReference type="NCBIfam" id="TIGR00594">
    <property type="entry name" value="polc"/>
    <property type="match status" value="1"/>
</dbReference>
<proteinExistence type="predicted"/>
<dbReference type="Pfam" id="PF14579">
    <property type="entry name" value="HHH_6"/>
    <property type="match status" value="1"/>
</dbReference>
<dbReference type="EC" id="2.7.7.7" evidence="1"/>
<sequence length="986" mass="114640">MYLNNHTYYSLRYGTFSEEDLLQMAVQNGYESLAITDINNTSVTLNFFRLAKKYNIKPIAGIDFRNGAEPMYVGIAHNNSAYLELNNFLSHHLHHRIPFPETAPDISDVSFIFSFETVLKQEKSIFRPNERIGVDLKDLKKISFNHLIRRPELWVLCLSNTFRNKTDFNIHRLLRAVDNNTLLSKLDPLEQASPNEIMLPKQQLLDRVKDFPFLIQNTQDLIDSCETSFSFNAEHQNKKKFTESKAKDIQLLRHLCLENLPKRYPVVTPEIQQRLEKELKTIEEMDFVSFFLVNWDIISYAQRKNYFYVGRGSGANSIVAYLLRITDVDPIELNLYFERFMNVYRTSPPDFDIDFSWRDREDVTNYIFDRYGKNGEVSLIATYSTYRHSAAMRELGKVFGLPKHEIDILSDGKYDPTQLESYAKLVHQYGRLIHDFPNLRSVHASGILISEKPIHYFSATDLPPKGFPTTHFDMIIAEDAGLYKYDILGQRGLGKIKEATEIIKYNQPEKTLPDIHDTKPMFTDEKVNHMIKKGNCIGCFYVESPAMRMLIRKLEVDNYLLLVAASSIIRPGVAQSGMMREYIMRHKYPEKRKDAHPTLYEIMPETYGVMVYQEDVIKVAHQFADLSLGEADVLRRGMSGKFRSRNEMHLVQQKFFNNCLKKGYPEQLVKDVWRQIESFAGYAFAKGHSASYAVESYQSLFLKCYYPLEYMVAVINNGGGYYTRELYFHEARMNGGILHAPCINKSFSQTVIYKKDIYLGFNLLNNIDENSMELIETERNENGEFTSFQDFVNRVPLGIEQMDILIRINAFRFTQIPKRNLLWQVYSLQPKNKKTQATKELFPPPERNFDMPNLTSNPLEDVFDQIELLGFALSDPFSLTAEKVPDGLLAKDLPFNLNKTVSIYGYLVTAKYTKTHKKEVMHFGTFLDRAGHWIDTVHFPMVAKKYPFQGKGIYKLTGKVTEEFGFYTLQIYKMRKLAFMKDQRFV</sequence>
<dbReference type="AlphaFoldDB" id="A0A9X4RXE0"/>
<dbReference type="InterPro" id="IPR040982">
    <property type="entry name" value="DNA_pol3_finger"/>
</dbReference>
<dbReference type="PANTHER" id="PTHR32294:SF0">
    <property type="entry name" value="DNA POLYMERASE III SUBUNIT ALPHA"/>
    <property type="match status" value="1"/>
</dbReference>
<dbReference type="SMART" id="SM00481">
    <property type="entry name" value="POLIIIAc"/>
    <property type="match status" value="1"/>
</dbReference>
<dbReference type="Pfam" id="PF07733">
    <property type="entry name" value="DNA_pol3_alpha"/>
    <property type="match status" value="1"/>
</dbReference>
<protein>
    <recommendedName>
        <fullName evidence="2">DNA polymerase III subunit alpha</fullName>
        <ecNumber evidence="1">2.7.7.7</ecNumber>
    </recommendedName>
</protein>
<keyword evidence="4 9" id="KW-0548">Nucleotidyltransferase</keyword>
<dbReference type="InterPro" id="IPR016195">
    <property type="entry name" value="Pol/histidinol_Pase-like"/>
</dbReference>
<evidence type="ECO:0000256" key="7">
    <source>
        <dbReference type="ARBA" id="ARBA00049244"/>
    </source>
</evidence>
<reference evidence="9" key="1">
    <citation type="submission" date="2022-07" db="EMBL/GenBank/DDBJ databases">
        <title>Description and genome-wide analysis of Profundicola chukchiensis gen. nov., sp. nov., marine bacteria isolated from bottom sediments of the Chukchi Sea.</title>
        <authorList>
            <person name="Romanenko L."/>
            <person name="Otstavnykh N."/>
            <person name="Kurilenko V."/>
            <person name="Eremeev V."/>
            <person name="Velansky P."/>
            <person name="Mikhailov V."/>
            <person name="Isaeva M."/>
        </authorList>
    </citation>
    <scope>NUCLEOTIDE SEQUENCE</scope>
    <source>
        <strain evidence="9">KMM 9713</strain>
    </source>
</reference>
<dbReference type="InterPro" id="IPR029460">
    <property type="entry name" value="DNAPol_HHH"/>
</dbReference>
<dbReference type="InterPro" id="IPR003141">
    <property type="entry name" value="Pol/His_phosphatase_N"/>
</dbReference>
<dbReference type="InterPro" id="IPR011708">
    <property type="entry name" value="DNA_pol3_alpha_NTPase_dom"/>
</dbReference>
<comment type="catalytic activity">
    <reaction evidence="7">
        <text>DNA(n) + a 2'-deoxyribonucleoside 5'-triphosphate = DNA(n+1) + diphosphate</text>
        <dbReference type="Rhea" id="RHEA:22508"/>
        <dbReference type="Rhea" id="RHEA-COMP:17339"/>
        <dbReference type="Rhea" id="RHEA-COMP:17340"/>
        <dbReference type="ChEBI" id="CHEBI:33019"/>
        <dbReference type="ChEBI" id="CHEBI:61560"/>
        <dbReference type="ChEBI" id="CHEBI:173112"/>
        <dbReference type="EC" id="2.7.7.7"/>
    </reaction>
</comment>
<dbReference type="InterPro" id="IPR004805">
    <property type="entry name" value="DnaE2/DnaE/PolC"/>
</dbReference>
<dbReference type="EMBL" id="JANCMU010000003">
    <property type="protein sequence ID" value="MDG4946214.1"/>
    <property type="molecule type" value="Genomic_DNA"/>
</dbReference>
<dbReference type="Pfam" id="PF02811">
    <property type="entry name" value="PHP"/>
    <property type="match status" value="1"/>
</dbReference>
<evidence type="ECO:0000256" key="4">
    <source>
        <dbReference type="ARBA" id="ARBA00022695"/>
    </source>
</evidence>
<dbReference type="Pfam" id="PF17657">
    <property type="entry name" value="DNA_pol3_finger"/>
    <property type="match status" value="1"/>
</dbReference>
<dbReference type="RefSeq" id="WP_304420691.1">
    <property type="nucleotide sequence ID" value="NZ_JANCMU010000003.1"/>
</dbReference>
<dbReference type="Gene3D" id="3.20.20.140">
    <property type="entry name" value="Metal-dependent hydrolases"/>
    <property type="match status" value="2"/>
</dbReference>
<dbReference type="GO" id="GO:0003887">
    <property type="term" value="F:DNA-directed DNA polymerase activity"/>
    <property type="evidence" value="ECO:0007669"/>
    <property type="project" value="UniProtKB-KW"/>
</dbReference>
<evidence type="ECO:0000256" key="6">
    <source>
        <dbReference type="ARBA" id="ARBA00022932"/>
    </source>
</evidence>